<dbReference type="GO" id="GO:0038023">
    <property type="term" value="F:signaling receptor activity"/>
    <property type="evidence" value="ECO:0007669"/>
    <property type="project" value="UniProtKB-ARBA"/>
</dbReference>
<evidence type="ECO:0000256" key="4">
    <source>
        <dbReference type="ARBA" id="ARBA00022989"/>
    </source>
</evidence>
<keyword evidence="6" id="KW-0675">Receptor</keyword>
<sequence length="849" mass="97870">MSRDLPPSYPMDDVNDTYFTKYLESPADKTALKETPVISLFEYLEPSFVVGKYLGLFSFRIVEEKNHEGGIHWRIKSSRKVLKLFLKCLLTLYMGYLSVTEKPKVLGLDTMNWLWKSTFCLFAFYVVTMVWWLELYNQEWPRILKKASIIQKEFYEMGIKLNFGYLPRITLIVSIFHIFFSAAHCYIFRYLDTKLVNPFQDSSSNDVSGSCQQWLGVVTLACTTVLDLFAWNAWHFVDTFRSTLAIYIWMLYRAVNNRVQDLGPDKLVEVMHLHTKITDLLRSINRIISGVTFVGSILTIIYTCYYGNHFLRGLGTIERAIVFVHFLVKNITFYGVSADVNAKGHAITDWMENCISDKEFKLEDSGASKLIIFASQVYSKDKIGFDGLGFFTITAPFLTAVISGMATYTIVITQFLDQDEKSTSQPKVLSMDLSPSIILDYRNTNYFSKSLKIPPVRTTKETSNMGLFDCMRPYFVIGKYLGIFSFGIEQGSKDDDKISWRIESSRKGFVLSFKSVLTLYMGYLAFMEKPQVKGLEVMDWIWKASFCFFCAYIVAAVWWFEMYSQEWPKIFQKASKIQRKFSMIGINLNFRYFPRITLIISIFHVLFSIVHCYYARYWSKGFINQLQIDSSAGIWGGIQQWLKFVASIILNYFAWNAWHFVDTFRSTLAIYVWLLYRALNIRVKDFGSGKLEEVLRLHSKITDLLRSINSTISGVTFIGSIHMVIYSCFYLNFFIHGYGTGRRGLLFLHFLLKTVIIYGVSADVNAKGQAITDWIENCAAEKDFKLDFNGTNRLIIFTSKVYSKDSIGFNGLGFFTITASFLTAVISGIVTYTIVITQFLEQNNTTNEV</sequence>
<dbReference type="PANTHER" id="PTHR21421:SF29">
    <property type="entry name" value="GUSTATORY RECEPTOR 5A FOR TREHALOSE-RELATED"/>
    <property type="match status" value="1"/>
</dbReference>
<dbReference type="AlphaFoldDB" id="A0A8J2KVH8"/>
<keyword evidence="5 7" id="KW-0472">Membrane</keyword>
<keyword evidence="2" id="KW-1003">Cell membrane</keyword>
<feature type="transmembrane region" description="Helical" evidence="7">
    <location>
        <begin position="287"/>
        <end position="308"/>
    </location>
</feature>
<dbReference type="EMBL" id="CAJVCH010532013">
    <property type="protein sequence ID" value="CAG7824207.1"/>
    <property type="molecule type" value="Genomic_DNA"/>
</dbReference>
<keyword evidence="3 7" id="KW-0812">Transmembrane</keyword>
<feature type="transmembrane region" description="Helical" evidence="7">
    <location>
        <begin position="388"/>
        <end position="411"/>
    </location>
</feature>
<keyword evidence="9" id="KW-1185">Reference proteome</keyword>
<evidence type="ECO:0000256" key="6">
    <source>
        <dbReference type="ARBA" id="ARBA00023170"/>
    </source>
</evidence>
<evidence type="ECO:0000256" key="5">
    <source>
        <dbReference type="ARBA" id="ARBA00023136"/>
    </source>
</evidence>
<feature type="transmembrane region" description="Helical" evidence="7">
    <location>
        <begin position="508"/>
        <end position="528"/>
    </location>
</feature>
<feature type="transmembrane region" description="Helical" evidence="7">
    <location>
        <begin position="540"/>
        <end position="560"/>
    </location>
</feature>
<feature type="transmembrane region" description="Helical" evidence="7">
    <location>
        <begin position="812"/>
        <end position="835"/>
    </location>
</feature>
<evidence type="ECO:0008006" key="10">
    <source>
        <dbReference type="Google" id="ProtNLM"/>
    </source>
</evidence>
<feature type="transmembrane region" description="Helical" evidence="7">
    <location>
        <begin position="712"/>
        <end position="733"/>
    </location>
</feature>
<proteinExistence type="predicted"/>
<reference evidence="8" key="1">
    <citation type="submission" date="2021-06" db="EMBL/GenBank/DDBJ databases">
        <authorList>
            <person name="Hodson N. C."/>
            <person name="Mongue J. A."/>
            <person name="Jaron S. K."/>
        </authorList>
    </citation>
    <scope>NUCLEOTIDE SEQUENCE</scope>
</reference>
<dbReference type="InterPro" id="IPR013604">
    <property type="entry name" value="7TM_chemorcpt"/>
</dbReference>
<dbReference type="GO" id="GO:0050909">
    <property type="term" value="P:sensory perception of taste"/>
    <property type="evidence" value="ECO:0007669"/>
    <property type="project" value="InterPro"/>
</dbReference>
<dbReference type="PANTHER" id="PTHR21421">
    <property type="entry name" value="GUSTATORY RECEPTOR"/>
    <property type="match status" value="1"/>
</dbReference>
<evidence type="ECO:0000256" key="7">
    <source>
        <dbReference type="SAM" id="Phobius"/>
    </source>
</evidence>
<feature type="transmembrane region" description="Helical" evidence="7">
    <location>
        <begin position="592"/>
        <end position="614"/>
    </location>
</feature>
<protein>
    <recommendedName>
        <fullName evidence="10">Gustatory receptor</fullName>
    </recommendedName>
</protein>
<name>A0A8J2KVH8_9HEXA</name>
<evidence type="ECO:0000313" key="9">
    <source>
        <dbReference type="Proteomes" id="UP000708208"/>
    </source>
</evidence>
<feature type="transmembrane region" description="Helical" evidence="7">
    <location>
        <begin position="745"/>
        <end position="762"/>
    </location>
</feature>
<evidence type="ECO:0000256" key="1">
    <source>
        <dbReference type="ARBA" id="ARBA00004651"/>
    </source>
</evidence>
<evidence type="ECO:0000256" key="3">
    <source>
        <dbReference type="ARBA" id="ARBA00022692"/>
    </source>
</evidence>
<dbReference type="Proteomes" id="UP000708208">
    <property type="component" value="Unassembled WGS sequence"/>
</dbReference>
<feature type="transmembrane region" description="Helical" evidence="7">
    <location>
        <begin position="81"/>
        <end position="99"/>
    </location>
</feature>
<comment type="subcellular location">
    <subcellularLocation>
        <location evidence="1">Cell membrane</location>
        <topology evidence="1">Multi-pass membrane protein</topology>
    </subcellularLocation>
</comment>
<feature type="transmembrane region" description="Helical" evidence="7">
    <location>
        <begin position="114"/>
        <end position="136"/>
    </location>
</feature>
<evidence type="ECO:0000313" key="8">
    <source>
        <dbReference type="EMBL" id="CAG7824207.1"/>
    </source>
</evidence>
<feature type="transmembrane region" description="Helical" evidence="7">
    <location>
        <begin position="214"/>
        <end position="234"/>
    </location>
</feature>
<organism evidence="8 9">
    <name type="scientific">Allacma fusca</name>
    <dbReference type="NCBI Taxonomy" id="39272"/>
    <lineage>
        <taxon>Eukaryota</taxon>
        <taxon>Metazoa</taxon>
        <taxon>Ecdysozoa</taxon>
        <taxon>Arthropoda</taxon>
        <taxon>Hexapoda</taxon>
        <taxon>Collembola</taxon>
        <taxon>Symphypleona</taxon>
        <taxon>Sminthuridae</taxon>
        <taxon>Allacma</taxon>
    </lineage>
</organism>
<dbReference type="OrthoDB" id="5800391at2759"/>
<keyword evidence="4 7" id="KW-1133">Transmembrane helix</keyword>
<feature type="transmembrane region" description="Helical" evidence="7">
    <location>
        <begin position="169"/>
        <end position="191"/>
    </location>
</feature>
<evidence type="ECO:0000256" key="2">
    <source>
        <dbReference type="ARBA" id="ARBA00022475"/>
    </source>
</evidence>
<dbReference type="GO" id="GO:0005886">
    <property type="term" value="C:plasma membrane"/>
    <property type="evidence" value="ECO:0007669"/>
    <property type="project" value="UniProtKB-SubCell"/>
</dbReference>
<feature type="transmembrane region" description="Helical" evidence="7">
    <location>
        <begin position="634"/>
        <end position="655"/>
    </location>
</feature>
<accession>A0A8J2KVH8</accession>
<dbReference type="Pfam" id="PF08395">
    <property type="entry name" value="7tm_7"/>
    <property type="match status" value="2"/>
</dbReference>
<gene>
    <name evidence="8" type="ORF">AFUS01_LOCUS34377</name>
</gene>
<dbReference type="GO" id="GO:0051606">
    <property type="term" value="P:detection of stimulus"/>
    <property type="evidence" value="ECO:0007669"/>
    <property type="project" value="UniProtKB-ARBA"/>
</dbReference>
<comment type="caution">
    <text evidence="8">The sequence shown here is derived from an EMBL/GenBank/DDBJ whole genome shotgun (WGS) entry which is preliminary data.</text>
</comment>